<dbReference type="InterPro" id="IPR029058">
    <property type="entry name" value="AB_hydrolase_fold"/>
</dbReference>
<evidence type="ECO:0000313" key="6">
    <source>
        <dbReference type="Proteomes" id="UP001230188"/>
    </source>
</evidence>
<accession>A0AAD7UBK7</accession>
<evidence type="ECO:0000256" key="1">
    <source>
        <dbReference type="ARBA" id="ARBA00022801"/>
    </source>
</evidence>
<keyword evidence="3" id="KW-1133">Transmembrane helix</keyword>
<reference evidence="5" key="1">
    <citation type="submission" date="2023-01" db="EMBL/GenBank/DDBJ databases">
        <title>Metagenome sequencing of chrysophaentin producing Chrysophaeum taylorii.</title>
        <authorList>
            <person name="Davison J."/>
            <person name="Bewley C."/>
        </authorList>
    </citation>
    <scope>NUCLEOTIDE SEQUENCE</scope>
    <source>
        <strain evidence="5">NIES-1699</strain>
    </source>
</reference>
<comment type="caution">
    <text evidence="5">The sequence shown here is derived from an EMBL/GenBank/DDBJ whole genome shotgun (WGS) entry which is preliminary data.</text>
</comment>
<dbReference type="EMBL" id="JAQMWT010000464">
    <property type="protein sequence ID" value="KAJ8600952.1"/>
    <property type="molecule type" value="Genomic_DNA"/>
</dbReference>
<feature type="region of interest" description="Disordered" evidence="2">
    <location>
        <begin position="423"/>
        <end position="451"/>
    </location>
</feature>
<feature type="transmembrane region" description="Helical" evidence="3">
    <location>
        <begin position="34"/>
        <end position="54"/>
    </location>
</feature>
<dbReference type="Proteomes" id="UP001230188">
    <property type="component" value="Unassembled WGS sequence"/>
</dbReference>
<feature type="domain" description="Alpha/beta hydrolase fold-3" evidence="4">
    <location>
        <begin position="154"/>
        <end position="348"/>
    </location>
</feature>
<sequence>MKAGEFSSKGILLNVATTYLFVSPLVVYAEITTVWAVCWTGVLVWGVTFAAAPWGWKRPNPYSDQAHLRRPGNAWVAVGVVLLLCLNQPAYLLLGKDAVAGVMGNAWLCEAANAAVGIASRANLRKAGVATPNATFGKIDVFLPPSEGRKRIGIVYFHGGAWTMGSRSRGAPVLGFLARQAGVVGFSASYRLTSGLESAGLKGCVEDAVAAVEWVRERADEFGVDRVVAMGDGSGGFLALSVADRVAAVVVSWPAVTIEPDAWFGDPGESFFVPDRATDRDRFLADDVFAAKFLLFGRRARGWLPPVYDPDVVDAHSLFSRLRRLPRRKSLPPVLVLSATDDAVVPFGQLLLFEREYNRRGDLSLIAFDSAVHGGGAYMARAGRDAILRFLAYHRLLDPNAPRSPDDPALDKLAAILRAKHDYPNTTSFSPRTKHSRGGIVHVPPLDLSSS</sequence>
<protein>
    <recommendedName>
        <fullName evidence="4">Alpha/beta hydrolase fold-3 domain-containing protein</fullName>
    </recommendedName>
</protein>
<evidence type="ECO:0000313" key="5">
    <source>
        <dbReference type="EMBL" id="KAJ8600952.1"/>
    </source>
</evidence>
<keyword evidence="3" id="KW-0472">Membrane</keyword>
<evidence type="ECO:0000256" key="3">
    <source>
        <dbReference type="SAM" id="Phobius"/>
    </source>
</evidence>
<keyword evidence="3" id="KW-0812">Transmembrane</keyword>
<proteinExistence type="predicted"/>
<dbReference type="AlphaFoldDB" id="A0AAD7UBK7"/>
<evidence type="ECO:0000259" key="4">
    <source>
        <dbReference type="Pfam" id="PF07859"/>
    </source>
</evidence>
<dbReference type="SUPFAM" id="SSF53474">
    <property type="entry name" value="alpha/beta-Hydrolases"/>
    <property type="match status" value="1"/>
</dbReference>
<feature type="transmembrane region" description="Helical" evidence="3">
    <location>
        <begin position="12"/>
        <end position="28"/>
    </location>
</feature>
<dbReference type="Pfam" id="PF07859">
    <property type="entry name" value="Abhydrolase_3"/>
    <property type="match status" value="1"/>
</dbReference>
<dbReference type="Gene3D" id="3.40.50.1820">
    <property type="entry name" value="alpha/beta hydrolase"/>
    <property type="match status" value="1"/>
</dbReference>
<name>A0AAD7UBK7_9STRA</name>
<gene>
    <name evidence="5" type="ORF">CTAYLR_006305</name>
</gene>
<dbReference type="InterPro" id="IPR013094">
    <property type="entry name" value="AB_hydrolase_3"/>
</dbReference>
<dbReference type="PANTHER" id="PTHR48081">
    <property type="entry name" value="AB HYDROLASE SUPERFAMILY PROTEIN C4A8.06C"/>
    <property type="match status" value="1"/>
</dbReference>
<feature type="transmembrane region" description="Helical" evidence="3">
    <location>
        <begin position="74"/>
        <end position="94"/>
    </location>
</feature>
<keyword evidence="6" id="KW-1185">Reference proteome</keyword>
<dbReference type="GO" id="GO:0016787">
    <property type="term" value="F:hydrolase activity"/>
    <property type="evidence" value="ECO:0007669"/>
    <property type="project" value="UniProtKB-KW"/>
</dbReference>
<organism evidence="5 6">
    <name type="scientific">Chrysophaeum taylorii</name>
    <dbReference type="NCBI Taxonomy" id="2483200"/>
    <lineage>
        <taxon>Eukaryota</taxon>
        <taxon>Sar</taxon>
        <taxon>Stramenopiles</taxon>
        <taxon>Ochrophyta</taxon>
        <taxon>Pelagophyceae</taxon>
        <taxon>Pelagomonadales</taxon>
        <taxon>Pelagomonadaceae</taxon>
        <taxon>Chrysophaeum</taxon>
    </lineage>
</organism>
<evidence type="ECO:0000256" key="2">
    <source>
        <dbReference type="SAM" id="MobiDB-lite"/>
    </source>
</evidence>
<keyword evidence="1" id="KW-0378">Hydrolase</keyword>
<dbReference type="InterPro" id="IPR050300">
    <property type="entry name" value="GDXG_lipolytic_enzyme"/>
</dbReference>